<evidence type="ECO:0000313" key="1">
    <source>
        <dbReference type="EMBL" id="GAH12546.1"/>
    </source>
</evidence>
<sequence>MECLIWFGTMKNESQYDDDPSVKDKKSWQTYDYHRRVEIAKNGQRFEKKEPDNLLRAVLEMHSEFSMLLVEIRRLNNLLYQLINKME</sequence>
<protein>
    <submittedName>
        <fullName evidence="1">Uncharacterized protein</fullName>
    </submittedName>
</protein>
<dbReference type="AlphaFoldDB" id="X1CVP2"/>
<dbReference type="EMBL" id="BART01032586">
    <property type="protein sequence ID" value="GAH12546.1"/>
    <property type="molecule type" value="Genomic_DNA"/>
</dbReference>
<reference evidence="1" key="1">
    <citation type="journal article" date="2014" name="Front. Microbiol.">
        <title>High frequency of phylogenetically diverse reductive dehalogenase-homologous genes in deep subseafloor sedimentary metagenomes.</title>
        <authorList>
            <person name="Kawai M."/>
            <person name="Futagami T."/>
            <person name="Toyoda A."/>
            <person name="Takaki Y."/>
            <person name="Nishi S."/>
            <person name="Hori S."/>
            <person name="Arai W."/>
            <person name="Tsubouchi T."/>
            <person name="Morono Y."/>
            <person name="Uchiyama I."/>
            <person name="Ito T."/>
            <person name="Fujiyama A."/>
            <person name="Inagaki F."/>
            <person name="Takami H."/>
        </authorList>
    </citation>
    <scope>NUCLEOTIDE SEQUENCE</scope>
    <source>
        <strain evidence="1">Expedition CK06-06</strain>
    </source>
</reference>
<name>X1CVP2_9ZZZZ</name>
<proteinExistence type="predicted"/>
<accession>X1CVP2</accession>
<comment type="caution">
    <text evidence="1">The sequence shown here is derived from an EMBL/GenBank/DDBJ whole genome shotgun (WGS) entry which is preliminary data.</text>
</comment>
<organism evidence="1">
    <name type="scientific">marine sediment metagenome</name>
    <dbReference type="NCBI Taxonomy" id="412755"/>
    <lineage>
        <taxon>unclassified sequences</taxon>
        <taxon>metagenomes</taxon>
        <taxon>ecological metagenomes</taxon>
    </lineage>
</organism>
<gene>
    <name evidence="1" type="ORF">S01H4_56268</name>
</gene>